<dbReference type="Pfam" id="PF04542">
    <property type="entry name" value="Sigma70_r2"/>
    <property type="match status" value="1"/>
</dbReference>
<accession>A0ABT8L935</accession>
<dbReference type="InterPro" id="IPR014284">
    <property type="entry name" value="RNA_pol_sigma-70_dom"/>
</dbReference>
<name>A0ABT8L935_9BACT</name>
<dbReference type="SUPFAM" id="SSF88659">
    <property type="entry name" value="Sigma3 and sigma4 domains of RNA polymerase sigma factors"/>
    <property type="match status" value="1"/>
</dbReference>
<proteinExistence type="inferred from homology"/>
<keyword evidence="2" id="KW-0805">Transcription regulation</keyword>
<evidence type="ECO:0000259" key="6">
    <source>
        <dbReference type="Pfam" id="PF08281"/>
    </source>
</evidence>
<dbReference type="InterPro" id="IPR013324">
    <property type="entry name" value="RNA_pol_sigma_r3/r4-like"/>
</dbReference>
<dbReference type="InterPro" id="IPR007627">
    <property type="entry name" value="RNA_pol_sigma70_r2"/>
</dbReference>
<keyword evidence="3" id="KW-0731">Sigma factor</keyword>
<protein>
    <submittedName>
        <fullName evidence="7">Sigma-70 family RNA polymerase sigma factor</fullName>
    </submittedName>
</protein>
<evidence type="ECO:0000256" key="1">
    <source>
        <dbReference type="ARBA" id="ARBA00010641"/>
    </source>
</evidence>
<dbReference type="InterPro" id="IPR039425">
    <property type="entry name" value="RNA_pol_sigma-70-like"/>
</dbReference>
<comment type="similarity">
    <text evidence="1">Belongs to the sigma-70 factor family. ECF subfamily.</text>
</comment>
<keyword evidence="4" id="KW-0804">Transcription</keyword>
<dbReference type="PANTHER" id="PTHR43133">
    <property type="entry name" value="RNA POLYMERASE ECF-TYPE SIGMA FACTO"/>
    <property type="match status" value="1"/>
</dbReference>
<dbReference type="InterPro" id="IPR013325">
    <property type="entry name" value="RNA_pol_sigma_r2"/>
</dbReference>
<dbReference type="Pfam" id="PF08281">
    <property type="entry name" value="Sigma70_r4_2"/>
    <property type="match status" value="1"/>
</dbReference>
<feature type="domain" description="RNA polymerase sigma factor 70 region 4 type 2" evidence="6">
    <location>
        <begin position="118"/>
        <end position="168"/>
    </location>
</feature>
<dbReference type="CDD" id="cd06171">
    <property type="entry name" value="Sigma70_r4"/>
    <property type="match status" value="1"/>
</dbReference>
<sequence>MEEDELIKACIRNDRAAYNHLFDKYAPKMLLLCTRYMADEQEAKDVLQNGFIKVFNSIKKFKFQGSFEGWLKRIMINEALSALRQKKRLITQNSTIYENMDVPEETVDELIDYDFTQEELLQSLKALPETFKVVFNLYCFEKYSHGEIAEKLSIKVSTSRSRLRRARQILKRELLVLEKKSKSNERG</sequence>
<evidence type="ECO:0000259" key="5">
    <source>
        <dbReference type="Pfam" id="PF04542"/>
    </source>
</evidence>
<dbReference type="InterPro" id="IPR036388">
    <property type="entry name" value="WH-like_DNA-bd_sf"/>
</dbReference>
<comment type="caution">
    <text evidence="7">The sequence shown here is derived from an EMBL/GenBank/DDBJ whole genome shotgun (WGS) entry which is preliminary data.</text>
</comment>
<gene>
    <name evidence="7" type="ORF">QQ020_14570</name>
</gene>
<dbReference type="RefSeq" id="WP_346758629.1">
    <property type="nucleotide sequence ID" value="NZ_JAUJEB010000002.1"/>
</dbReference>
<evidence type="ECO:0000313" key="7">
    <source>
        <dbReference type="EMBL" id="MDN5213290.1"/>
    </source>
</evidence>
<dbReference type="Proteomes" id="UP001172083">
    <property type="component" value="Unassembled WGS sequence"/>
</dbReference>
<keyword evidence="8" id="KW-1185">Reference proteome</keyword>
<reference evidence="7" key="1">
    <citation type="submission" date="2023-06" db="EMBL/GenBank/DDBJ databases">
        <title>Genomic of Agaribacillus aureum.</title>
        <authorList>
            <person name="Wang G."/>
        </authorList>
    </citation>
    <scope>NUCLEOTIDE SEQUENCE</scope>
    <source>
        <strain evidence="7">BMA12</strain>
    </source>
</reference>
<evidence type="ECO:0000256" key="2">
    <source>
        <dbReference type="ARBA" id="ARBA00023015"/>
    </source>
</evidence>
<organism evidence="7 8">
    <name type="scientific">Agaribacillus aureus</name>
    <dbReference type="NCBI Taxonomy" id="3051825"/>
    <lineage>
        <taxon>Bacteria</taxon>
        <taxon>Pseudomonadati</taxon>
        <taxon>Bacteroidota</taxon>
        <taxon>Cytophagia</taxon>
        <taxon>Cytophagales</taxon>
        <taxon>Splendidivirgaceae</taxon>
        <taxon>Agaribacillus</taxon>
    </lineage>
</organism>
<feature type="domain" description="RNA polymerase sigma-70 region 2" evidence="5">
    <location>
        <begin position="21"/>
        <end position="88"/>
    </location>
</feature>
<dbReference type="NCBIfam" id="TIGR02937">
    <property type="entry name" value="sigma70-ECF"/>
    <property type="match status" value="1"/>
</dbReference>
<dbReference type="InterPro" id="IPR013249">
    <property type="entry name" value="RNA_pol_sigma70_r4_t2"/>
</dbReference>
<dbReference type="EMBL" id="JAUJEB010000002">
    <property type="protein sequence ID" value="MDN5213290.1"/>
    <property type="molecule type" value="Genomic_DNA"/>
</dbReference>
<evidence type="ECO:0000256" key="4">
    <source>
        <dbReference type="ARBA" id="ARBA00023163"/>
    </source>
</evidence>
<dbReference type="Gene3D" id="1.10.10.10">
    <property type="entry name" value="Winged helix-like DNA-binding domain superfamily/Winged helix DNA-binding domain"/>
    <property type="match status" value="1"/>
</dbReference>
<dbReference type="SUPFAM" id="SSF88946">
    <property type="entry name" value="Sigma2 domain of RNA polymerase sigma factors"/>
    <property type="match status" value="1"/>
</dbReference>
<evidence type="ECO:0000256" key="3">
    <source>
        <dbReference type="ARBA" id="ARBA00023082"/>
    </source>
</evidence>
<dbReference type="Gene3D" id="1.10.1740.10">
    <property type="match status" value="1"/>
</dbReference>
<evidence type="ECO:0000313" key="8">
    <source>
        <dbReference type="Proteomes" id="UP001172083"/>
    </source>
</evidence>
<dbReference type="PANTHER" id="PTHR43133:SF46">
    <property type="entry name" value="RNA POLYMERASE SIGMA-70 FACTOR ECF SUBFAMILY"/>
    <property type="match status" value="1"/>
</dbReference>